<keyword evidence="4" id="KW-1185">Reference proteome</keyword>
<feature type="region of interest" description="Disordered" evidence="1">
    <location>
        <begin position="20"/>
        <end position="56"/>
    </location>
</feature>
<evidence type="ECO:0000313" key="3">
    <source>
        <dbReference type="EMBL" id="KAL2916771.1"/>
    </source>
</evidence>
<accession>A0ABR4NBG3</accession>
<evidence type="ECO:0000256" key="1">
    <source>
        <dbReference type="SAM" id="MobiDB-lite"/>
    </source>
</evidence>
<dbReference type="SUPFAM" id="SSF49879">
    <property type="entry name" value="SMAD/FHA domain"/>
    <property type="match status" value="1"/>
</dbReference>
<evidence type="ECO:0000313" key="4">
    <source>
        <dbReference type="Proteomes" id="UP001527925"/>
    </source>
</evidence>
<comment type="caution">
    <text evidence="3">The sequence shown here is derived from an EMBL/GenBank/DDBJ whole genome shotgun (WGS) entry which is preliminary data.</text>
</comment>
<reference evidence="3 4" key="1">
    <citation type="submission" date="2023-09" db="EMBL/GenBank/DDBJ databases">
        <title>Pangenome analysis of Batrachochytrium dendrobatidis and related Chytrids.</title>
        <authorList>
            <person name="Yacoub M.N."/>
            <person name="Stajich J.E."/>
            <person name="James T.Y."/>
        </authorList>
    </citation>
    <scope>NUCLEOTIDE SEQUENCE [LARGE SCALE GENOMIC DNA]</scope>
    <source>
        <strain evidence="3 4">JEL0888</strain>
    </source>
</reference>
<dbReference type="Proteomes" id="UP001527925">
    <property type="component" value="Unassembled WGS sequence"/>
</dbReference>
<sequence length="222" mass="24022">MLAADQARATLAELLATPLGEPVDTQTAGDRTDAAAQAPAARNDRKLDATDKTPGSLALRMGPSPVVLWTDVPTSKRAARLREDLAPVLPTPAYARLVGPGVNFLIRQLKTTLGQAKQSPSHCAVQSAKVQALHAEIQYNFWTCKFEITALAPYGFHINGHHITRRFAPTLLDFGDRITMGTVEFVFKDPNPDEEPEESAPLPVPLLKRARSARVKQEAGAA</sequence>
<name>A0ABR4NBG3_9FUNG</name>
<dbReference type="InterPro" id="IPR008984">
    <property type="entry name" value="SMAD_FHA_dom_sf"/>
</dbReference>
<organism evidence="3 4">
    <name type="scientific">Polyrhizophydium stewartii</name>
    <dbReference type="NCBI Taxonomy" id="2732419"/>
    <lineage>
        <taxon>Eukaryota</taxon>
        <taxon>Fungi</taxon>
        <taxon>Fungi incertae sedis</taxon>
        <taxon>Chytridiomycota</taxon>
        <taxon>Chytridiomycota incertae sedis</taxon>
        <taxon>Chytridiomycetes</taxon>
        <taxon>Rhizophydiales</taxon>
        <taxon>Rhizophydiales incertae sedis</taxon>
        <taxon>Polyrhizophydium</taxon>
    </lineage>
</organism>
<dbReference type="EMBL" id="JADGIZ020000014">
    <property type="protein sequence ID" value="KAL2916771.1"/>
    <property type="molecule type" value="Genomic_DNA"/>
</dbReference>
<gene>
    <name evidence="3" type="ORF">HK105_203550</name>
</gene>
<feature type="compositionally biased region" description="Low complexity" evidence="1">
    <location>
        <begin position="24"/>
        <end position="41"/>
    </location>
</feature>
<feature type="compositionally biased region" description="Basic and acidic residues" evidence="1">
    <location>
        <begin position="42"/>
        <end position="51"/>
    </location>
</feature>
<dbReference type="Pfam" id="PF00498">
    <property type="entry name" value="FHA"/>
    <property type="match status" value="1"/>
</dbReference>
<protein>
    <recommendedName>
        <fullName evidence="2">FHA domain-containing protein</fullName>
    </recommendedName>
</protein>
<proteinExistence type="predicted"/>
<dbReference type="Gene3D" id="2.60.200.20">
    <property type="match status" value="1"/>
</dbReference>
<dbReference type="InterPro" id="IPR000253">
    <property type="entry name" value="FHA_dom"/>
</dbReference>
<feature type="domain" description="FHA" evidence="2">
    <location>
        <begin position="112"/>
        <end position="181"/>
    </location>
</feature>
<evidence type="ECO:0000259" key="2">
    <source>
        <dbReference type="Pfam" id="PF00498"/>
    </source>
</evidence>